<protein>
    <recommendedName>
        <fullName evidence="1">GIY-YIG domain-containing protein</fullName>
    </recommendedName>
</protein>
<dbReference type="InterPro" id="IPR000305">
    <property type="entry name" value="GIY-YIG_endonuc"/>
</dbReference>
<proteinExistence type="predicted"/>
<evidence type="ECO:0000313" key="3">
    <source>
        <dbReference type="Proteomes" id="UP000051957"/>
    </source>
</evidence>
<dbReference type="CDD" id="cd10446">
    <property type="entry name" value="GIY-YIG_unchar_1"/>
    <property type="match status" value="1"/>
</dbReference>
<accession>A0A0R1YZ05</accession>
<comment type="caution">
    <text evidence="2">The sequence shown here is derived from an EMBL/GenBank/DDBJ whole genome shotgun (WGS) entry which is preliminary data.</text>
</comment>
<dbReference type="PATRIC" id="fig|1423784.4.peg.1390"/>
<dbReference type="InterPro" id="IPR035901">
    <property type="entry name" value="GIY-YIG_endonuc_sf"/>
</dbReference>
<dbReference type="Proteomes" id="UP000051957">
    <property type="component" value="Unassembled WGS sequence"/>
</dbReference>
<dbReference type="AlphaFoldDB" id="A0A0R1YZ05"/>
<dbReference type="RefSeq" id="WP_057911378.1">
    <property type="nucleotide sequence ID" value="NZ_AZGK01000026.1"/>
</dbReference>
<organism evidence="2 3">
    <name type="scientific">Lentilactobacillus parabuchneri DSM 5707 = NBRC 107865</name>
    <dbReference type="NCBI Taxonomy" id="1423784"/>
    <lineage>
        <taxon>Bacteria</taxon>
        <taxon>Bacillati</taxon>
        <taxon>Bacillota</taxon>
        <taxon>Bacilli</taxon>
        <taxon>Lactobacillales</taxon>
        <taxon>Lactobacillaceae</taxon>
        <taxon>Lentilactobacillus</taxon>
    </lineage>
</organism>
<feature type="domain" description="GIY-YIG" evidence="1">
    <location>
        <begin position="190"/>
        <end position="292"/>
    </location>
</feature>
<evidence type="ECO:0000313" key="2">
    <source>
        <dbReference type="EMBL" id="KRM44585.1"/>
    </source>
</evidence>
<gene>
    <name evidence="2" type="ORF">FC51_GL001363</name>
</gene>
<reference evidence="2 3" key="1">
    <citation type="journal article" date="2015" name="Genome Announc.">
        <title>Expanding the biotechnology potential of lactobacilli through comparative genomics of 213 strains and associated genera.</title>
        <authorList>
            <person name="Sun Z."/>
            <person name="Harris H.M."/>
            <person name="McCann A."/>
            <person name="Guo C."/>
            <person name="Argimon S."/>
            <person name="Zhang W."/>
            <person name="Yang X."/>
            <person name="Jeffery I.B."/>
            <person name="Cooney J.C."/>
            <person name="Kagawa T.F."/>
            <person name="Liu W."/>
            <person name="Song Y."/>
            <person name="Salvetti E."/>
            <person name="Wrobel A."/>
            <person name="Rasinkangas P."/>
            <person name="Parkhill J."/>
            <person name="Rea M.C."/>
            <person name="O'Sullivan O."/>
            <person name="Ritari J."/>
            <person name="Douillard F.P."/>
            <person name="Paul Ross R."/>
            <person name="Yang R."/>
            <person name="Briner A.E."/>
            <person name="Felis G.E."/>
            <person name="de Vos W.M."/>
            <person name="Barrangou R."/>
            <person name="Klaenhammer T.R."/>
            <person name="Caufield P.W."/>
            <person name="Cui Y."/>
            <person name="Zhang H."/>
            <person name="O'Toole P.W."/>
        </authorList>
    </citation>
    <scope>NUCLEOTIDE SEQUENCE [LARGE SCALE GENOMIC DNA]</scope>
    <source>
        <strain evidence="2 3">DSM 5707</strain>
    </source>
</reference>
<evidence type="ECO:0000259" key="1">
    <source>
        <dbReference type="PROSITE" id="PS50164"/>
    </source>
</evidence>
<name>A0A0R1YZ05_9LACO</name>
<dbReference type="PROSITE" id="PS50164">
    <property type="entry name" value="GIY_YIG"/>
    <property type="match status" value="1"/>
</dbReference>
<sequence length="293" mass="34627">MNNEIKLNDLIPVNPDEYQKYRLHFAKPTFDKEAGNRYFPLQVLHNQLFEADNDGWDQWQTRMHNSKGERFPSDFVITFAQYPDNSDTFLFGGVFKIIDRDKTNDKYNIEWQSEYEKYVGRLVVKVKLEARSVYRKLDNLFPTVLIKEILPSPFYTGEKFPGYKKLDLTYNKLSEIDHGYLHDWKQVLQNIEGVYLITDEKNSKLYVGSATGVKGIWGRWISYYNSLTGGNKGLEELNEESKKKFDENYIKQNFHFSILEAYALGSIGREKIIERESMWKNRLRSRETGYNKN</sequence>
<dbReference type="SUPFAM" id="SSF82771">
    <property type="entry name" value="GIY-YIG endonuclease"/>
    <property type="match status" value="1"/>
</dbReference>
<dbReference type="Gene3D" id="3.40.1440.10">
    <property type="entry name" value="GIY-YIG endonuclease"/>
    <property type="match status" value="1"/>
</dbReference>
<dbReference type="EMBL" id="AZGK01000026">
    <property type="protein sequence ID" value="KRM44585.1"/>
    <property type="molecule type" value="Genomic_DNA"/>
</dbReference>